<dbReference type="OMA" id="YISSEMR"/>
<dbReference type="SUPFAM" id="SSF53335">
    <property type="entry name" value="S-adenosyl-L-methionine-dependent methyltransferases"/>
    <property type="match status" value="1"/>
</dbReference>
<dbReference type="AlphaFoldDB" id="A0A401SZK2"/>
<feature type="region of interest" description="Disordered" evidence="3">
    <location>
        <begin position="1"/>
        <end position="21"/>
    </location>
</feature>
<evidence type="ECO:0000256" key="2">
    <source>
        <dbReference type="ARBA" id="ARBA00022691"/>
    </source>
</evidence>
<sequence>MAATQSREQCSSKARESENRTPTAAIRRSNFEFCGFNLKIVRFMDAELGVSSYVWEAGVALCRYFEKENVSFTGKKVIELGSGTGIVGILATLLGGNVTMTDQPAILRQINNNISINVPFACRHRLKVCALTWGEDLNNFNTDYDVVLGSDIVYSSSSYTALVDTLRHLCSQRTTIYLASEFRSGNGSLSFHEVTLPGYFNCQVVDRLETKYIAVYKMTKLGSLDCKQ</sequence>
<protein>
    <recommendedName>
        <fullName evidence="6">Methyltransferase small domain-containing protein</fullName>
    </recommendedName>
</protein>
<dbReference type="Pfam" id="PF10294">
    <property type="entry name" value="Methyltransf_16"/>
    <property type="match status" value="1"/>
</dbReference>
<keyword evidence="1" id="KW-0489">Methyltransferase</keyword>
<gene>
    <name evidence="4" type="ORF">chiPu_0014298</name>
</gene>
<dbReference type="GO" id="GO:0032259">
    <property type="term" value="P:methylation"/>
    <property type="evidence" value="ECO:0007669"/>
    <property type="project" value="UniProtKB-KW"/>
</dbReference>
<organism evidence="4 5">
    <name type="scientific">Chiloscyllium punctatum</name>
    <name type="common">Brownbanded bambooshark</name>
    <name type="synonym">Hemiscyllium punctatum</name>
    <dbReference type="NCBI Taxonomy" id="137246"/>
    <lineage>
        <taxon>Eukaryota</taxon>
        <taxon>Metazoa</taxon>
        <taxon>Chordata</taxon>
        <taxon>Craniata</taxon>
        <taxon>Vertebrata</taxon>
        <taxon>Chondrichthyes</taxon>
        <taxon>Elasmobranchii</taxon>
        <taxon>Galeomorphii</taxon>
        <taxon>Galeoidea</taxon>
        <taxon>Orectolobiformes</taxon>
        <taxon>Hemiscylliidae</taxon>
        <taxon>Chiloscyllium</taxon>
    </lineage>
</organism>
<evidence type="ECO:0008006" key="6">
    <source>
        <dbReference type="Google" id="ProtNLM"/>
    </source>
</evidence>
<dbReference type="OrthoDB" id="413520at2759"/>
<dbReference type="InterPro" id="IPR019410">
    <property type="entry name" value="Methyltransf_16"/>
</dbReference>
<name>A0A401SZK2_CHIPU</name>
<keyword evidence="2" id="KW-0949">S-adenosyl-L-methionine</keyword>
<dbReference type="Proteomes" id="UP000287033">
    <property type="component" value="Unassembled WGS sequence"/>
</dbReference>
<dbReference type="InterPro" id="IPR029063">
    <property type="entry name" value="SAM-dependent_MTases_sf"/>
</dbReference>
<dbReference type="STRING" id="137246.A0A401SZK2"/>
<evidence type="ECO:0000256" key="1">
    <source>
        <dbReference type="ARBA" id="ARBA00022603"/>
    </source>
</evidence>
<dbReference type="GO" id="GO:0005829">
    <property type="term" value="C:cytosol"/>
    <property type="evidence" value="ECO:0007669"/>
    <property type="project" value="TreeGrafter"/>
</dbReference>
<dbReference type="Gene3D" id="3.40.50.150">
    <property type="entry name" value="Vaccinia Virus protein VP39"/>
    <property type="match status" value="1"/>
</dbReference>
<dbReference type="PANTHER" id="PTHR14614">
    <property type="entry name" value="HEPATOCELLULAR CARCINOMA-ASSOCIATED ANTIGEN"/>
    <property type="match status" value="1"/>
</dbReference>
<feature type="compositionally biased region" description="Polar residues" evidence="3">
    <location>
        <begin position="1"/>
        <end position="12"/>
    </location>
</feature>
<keyword evidence="5" id="KW-1185">Reference proteome</keyword>
<evidence type="ECO:0000313" key="4">
    <source>
        <dbReference type="EMBL" id="GCC35810.1"/>
    </source>
</evidence>
<dbReference type="GO" id="GO:0008168">
    <property type="term" value="F:methyltransferase activity"/>
    <property type="evidence" value="ECO:0007669"/>
    <property type="project" value="UniProtKB-KW"/>
</dbReference>
<proteinExistence type="predicted"/>
<reference evidence="4 5" key="1">
    <citation type="journal article" date="2018" name="Nat. Ecol. Evol.">
        <title>Shark genomes provide insights into elasmobranch evolution and the origin of vertebrates.</title>
        <authorList>
            <person name="Hara Y"/>
            <person name="Yamaguchi K"/>
            <person name="Onimaru K"/>
            <person name="Kadota M"/>
            <person name="Koyanagi M"/>
            <person name="Keeley SD"/>
            <person name="Tatsumi K"/>
            <person name="Tanaka K"/>
            <person name="Motone F"/>
            <person name="Kageyama Y"/>
            <person name="Nozu R"/>
            <person name="Adachi N"/>
            <person name="Nishimura O"/>
            <person name="Nakagawa R"/>
            <person name="Tanegashima C"/>
            <person name="Kiyatake I"/>
            <person name="Matsumoto R"/>
            <person name="Murakumo K"/>
            <person name="Nishida K"/>
            <person name="Terakita A"/>
            <person name="Kuratani S"/>
            <person name="Sato K"/>
            <person name="Hyodo S Kuraku.S."/>
        </authorList>
    </citation>
    <scope>NUCLEOTIDE SEQUENCE [LARGE SCALE GENOMIC DNA]</scope>
</reference>
<evidence type="ECO:0000256" key="3">
    <source>
        <dbReference type="SAM" id="MobiDB-lite"/>
    </source>
</evidence>
<dbReference type="GO" id="GO:0032991">
    <property type="term" value="C:protein-containing complex"/>
    <property type="evidence" value="ECO:0007669"/>
    <property type="project" value="TreeGrafter"/>
</dbReference>
<evidence type="ECO:0000313" key="5">
    <source>
        <dbReference type="Proteomes" id="UP000287033"/>
    </source>
</evidence>
<dbReference type="PANTHER" id="PTHR14614:SF5">
    <property type="entry name" value="EEF1A LYSINE METHYLTRANSFERASE 3"/>
    <property type="match status" value="1"/>
</dbReference>
<comment type="caution">
    <text evidence="4">The sequence shown here is derived from an EMBL/GenBank/DDBJ whole genome shotgun (WGS) entry which is preliminary data.</text>
</comment>
<keyword evidence="1" id="KW-0808">Transferase</keyword>
<accession>A0A401SZK2</accession>
<dbReference type="EMBL" id="BEZZ01000745">
    <property type="protein sequence ID" value="GCC35810.1"/>
    <property type="molecule type" value="Genomic_DNA"/>
</dbReference>